<dbReference type="InterPro" id="IPR000863">
    <property type="entry name" value="Sulfotransferase_dom"/>
</dbReference>
<evidence type="ECO:0000259" key="1">
    <source>
        <dbReference type="Pfam" id="PF00685"/>
    </source>
</evidence>
<dbReference type="EMBL" id="JAXCLX010000003">
    <property type="protein sequence ID" value="MDY0873647.1"/>
    <property type="molecule type" value="Genomic_DNA"/>
</dbReference>
<comment type="caution">
    <text evidence="2">The sequence shown here is derived from an EMBL/GenBank/DDBJ whole genome shotgun (WGS) entry which is preliminary data.</text>
</comment>
<sequence>MIHVSLKPSIKPGRKPTEASRKKVYERYFVKLRKFATRRYATFDRWLLRRIYRARDRHFPPLTIISLPKSGSVYLQTALRRTLRIPMIKFDAGGTFDTSLRYFPLRQFAKGNALTRVHMLARPHLVQALRHSGILKIMVLIRDPRDAIISWSKHVDRNLTSRGITGAIIDVEMELPDDFADWTSHDRLRWQIKNTLPRFCEWIQGWVDLSADSDVQIEFFDFADMAGQEGAFVERVLRYFGIDYDPAWVIVPDAKPGRHNITSLQRSHLDPDLQALADSIIPTKLLQRFNWDKR</sequence>
<dbReference type="InterPro" id="IPR027417">
    <property type="entry name" value="P-loop_NTPase"/>
</dbReference>
<dbReference type="Proteomes" id="UP001271769">
    <property type="component" value="Unassembled WGS sequence"/>
</dbReference>
<organism evidence="2 3">
    <name type="scientific">Dongia rigui</name>
    <dbReference type="NCBI Taxonomy" id="940149"/>
    <lineage>
        <taxon>Bacteria</taxon>
        <taxon>Pseudomonadati</taxon>
        <taxon>Pseudomonadota</taxon>
        <taxon>Alphaproteobacteria</taxon>
        <taxon>Rhodospirillales</taxon>
        <taxon>Dongiaceae</taxon>
        <taxon>Dongia</taxon>
    </lineage>
</organism>
<evidence type="ECO:0000313" key="2">
    <source>
        <dbReference type="EMBL" id="MDY0873647.1"/>
    </source>
</evidence>
<protein>
    <submittedName>
        <fullName evidence="2">Sulfotransferase domain-containing protein</fullName>
    </submittedName>
</protein>
<dbReference type="Pfam" id="PF00685">
    <property type="entry name" value="Sulfotransfer_1"/>
    <property type="match status" value="1"/>
</dbReference>
<dbReference type="SUPFAM" id="SSF52540">
    <property type="entry name" value="P-loop containing nucleoside triphosphate hydrolases"/>
    <property type="match status" value="1"/>
</dbReference>
<name>A0ABU5E211_9PROT</name>
<dbReference type="Gene3D" id="3.40.50.300">
    <property type="entry name" value="P-loop containing nucleotide triphosphate hydrolases"/>
    <property type="match status" value="1"/>
</dbReference>
<keyword evidence="3" id="KW-1185">Reference proteome</keyword>
<proteinExistence type="predicted"/>
<accession>A0ABU5E211</accession>
<evidence type="ECO:0000313" key="3">
    <source>
        <dbReference type="Proteomes" id="UP001271769"/>
    </source>
</evidence>
<gene>
    <name evidence="2" type="ORF">SMD31_17030</name>
</gene>
<dbReference type="RefSeq" id="WP_320502121.1">
    <property type="nucleotide sequence ID" value="NZ_JAXCLX010000003.1"/>
</dbReference>
<feature type="domain" description="Sulfotransferase" evidence="1">
    <location>
        <begin position="62"/>
        <end position="243"/>
    </location>
</feature>
<reference evidence="2 3" key="1">
    <citation type="journal article" date="2013" name="Antonie Van Leeuwenhoek">
        <title>Dongia rigui sp. nov., isolated from freshwater of a large wetland in Korea.</title>
        <authorList>
            <person name="Baik K.S."/>
            <person name="Hwang Y.M."/>
            <person name="Choi J.S."/>
            <person name="Kwon J."/>
            <person name="Seong C.N."/>
        </authorList>
    </citation>
    <scope>NUCLEOTIDE SEQUENCE [LARGE SCALE GENOMIC DNA]</scope>
    <source>
        <strain evidence="2 3">04SU4-P</strain>
    </source>
</reference>